<evidence type="ECO:0000256" key="1">
    <source>
        <dbReference type="SAM" id="SignalP"/>
    </source>
</evidence>
<dbReference type="EMBL" id="FNRA01000003">
    <property type="protein sequence ID" value="SEA46480.1"/>
    <property type="molecule type" value="Genomic_DNA"/>
</dbReference>
<dbReference type="GO" id="GO:0005975">
    <property type="term" value="P:carbohydrate metabolic process"/>
    <property type="evidence" value="ECO:0007669"/>
    <property type="project" value="InterPro"/>
</dbReference>
<dbReference type="Pfam" id="PF17132">
    <property type="entry name" value="Glyco_hydro_106"/>
    <property type="match status" value="2"/>
</dbReference>
<sequence>MKRSLLVLTLLAALLSAEGQGIKPKSNPWPEIQQQMRPWTRWWWMGNAVDEKNLSTALSAYAAAGIGGVEITPIYGAKGYEDRYIDFLSPNWMGMLDFTIKKAASLGMGVDMNTGTGWPFGGPQVTPGFAASKLIVQQYRMPRGQLLKEAIEIKDNTQQKAGAKLQAVTAYTADGQVFNLTDKVDSKGQLNWQAQGADAEIYAVFSGRTLQQVKRAAPSGEGDTLDHLDKPSVNAYLKRFDQAFAGHSPCVRAFFNDSYEVYGATWTPTFLKEFKRLKGYDLSDHIRELISKDSLSQENGRLKSDYRETMSQLLLENFTQNWTNWAHQYKSITKNQSHGSPGNLLDLYAAVDIPETETFGSSHFDIPGLRRDSADIRNVDPDPMMSKFASSAAHTTGKTLVSSETFTWLTEHFKTSFSQAKPEAERLFLAGINHIFYHGTTFTPSDIKFPGWLFYASTNMVPANSLWPQLKGMDSYFSRCQSLLQSGKSDNEILIYWPVYDAWSSPKGLDMPMKVHDVDVWLYPTEFYKQSMLLAKNGYSFDFASDHMLATAKADKGQLVTSAMANPYRTLVVPACKFMPLATLKDILSLAHDGVTVIFQTLPEGVPGLSNLEKNNAEFKSLIGGLDLKSLSNGLKGIKWGEGEILVTGDVQQALSFKNIEGEQLSKSGLKFIRRKLDDGKYYFLVNHTAKTIDEWVPLNLNSPSVALLDPQSGDYGQAQIQLKDGKTWVKVYMQPGETFFLQTGDKKTDKKWVYLSKPGKPMSLDQNWKLHFTQGRPALPSDKQLDHLVSWTALNDTAATAFSGTGAYSRTFMLPAKIRGEYVLSLGTVDETAHVWINVQDAGIVWSIPFQTRIGKFLKPGKNTIRIEVANLMANRIRDMDIKGIPWRNYHEINFVNINYKPFNAAGWTPVPSGLLGPVQITGYNR</sequence>
<name>A0A1H4BEC0_9SPHI</name>
<accession>A0A1H4BEC0</accession>
<dbReference type="Gene3D" id="2.60.120.260">
    <property type="entry name" value="Galactose-binding domain-like"/>
    <property type="match status" value="1"/>
</dbReference>
<proteinExistence type="predicted"/>
<dbReference type="AlphaFoldDB" id="A0A1H4BEC0"/>
<dbReference type="STRING" id="425514.SAMN05443550_103314"/>
<keyword evidence="3" id="KW-1185">Reference proteome</keyword>
<evidence type="ECO:0000313" key="3">
    <source>
        <dbReference type="Proteomes" id="UP000198850"/>
    </source>
</evidence>
<dbReference type="Proteomes" id="UP000198850">
    <property type="component" value="Unassembled WGS sequence"/>
</dbReference>
<dbReference type="GO" id="GO:0004553">
    <property type="term" value="F:hydrolase activity, hydrolyzing O-glycosyl compounds"/>
    <property type="evidence" value="ECO:0007669"/>
    <property type="project" value="InterPro"/>
</dbReference>
<feature type="chain" id="PRO_5011759678" evidence="1">
    <location>
        <begin position="20"/>
        <end position="927"/>
    </location>
</feature>
<reference evidence="2 3" key="1">
    <citation type="submission" date="2016-10" db="EMBL/GenBank/DDBJ databases">
        <authorList>
            <person name="de Groot N.N."/>
        </authorList>
    </citation>
    <scope>NUCLEOTIDE SEQUENCE [LARGE SCALE GENOMIC DNA]</scope>
    <source>
        <strain evidence="2 3">DSM 19033</strain>
    </source>
</reference>
<dbReference type="PANTHER" id="PTHR36848">
    <property type="entry name" value="DNA-BINDING PROTEIN (PUTATIVE SECRETED PROTEIN)-RELATED"/>
    <property type="match status" value="1"/>
</dbReference>
<organism evidence="2 3">
    <name type="scientific">Pedobacter hartonius</name>
    <dbReference type="NCBI Taxonomy" id="425514"/>
    <lineage>
        <taxon>Bacteria</taxon>
        <taxon>Pseudomonadati</taxon>
        <taxon>Bacteroidota</taxon>
        <taxon>Sphingobacteriia</taxon>
        <taxon>Sphingobacteriales</taxon>
        <taxon>Sphingobacteriaceae</taxon>
        <taxon>Pedobacter</taxon>
    </lineage>
</organism>
<evidence type="ECO:0000313" key="2">
    <source>
        <dbReference type="EMBL" id="SEA46480.1"/>
    </source>
</evidence>
<dbReference type="OrthoDB" id="9761519at2"/>
<dbReference type="InterPro" id="IPR053161">
    <property type="entry name" value="Ulvan_degrading_GH"/>
</dbReference>
<gene>
    <name evidence="2" type="ORF">SAMN05443550_103314</name>
</gene>
<dbReference type="PANTHER" id="PTHR36848:SF2">
    <property type="entry name" value="SECRETED PROTEIN"/>
    <property type="match status" value="1"/>
</dbReference>
<dbReference type="SUPFAM" id="SSF49785">
    <property type="entry name" value="Galactose-binding domain-like"/>
    <property type="match status" value="1"/>
</dbReference>
<dbReference type="RefSeq" id="WP_090555937.1">
    <property type="nucleotide sequence ID" value="NZ_FNRA01000003.1"/>
</dbReference>
<keyword evidence="2" id="KW-0378">Hydrolase</keyword>
<dbReference type="NCBIfam" id="NF045579">
    <property type="entry name" value="rhamnoside_JR"/>
    <property type="match status" value="1"/>
</dbReference>
<feature type="signal peptide" evidence="1">
    <location>
        <begin position="1"/>
        <end position="19"/>
    </location>
</feature>
<protein>
    <submittedName>
        <fullName evidence="2">Glycosyl hydrolases family 2, sugar binding domain</fullName>
    </submittedName>
</protein>
<dbReference type="InterPro" id="IPR008979">
    <property type="entry name" value="Galactose-bd-like_sf"/>
</dbReference>
<keyword evidence="1" id="KW-0732">Signal</keyword>